<sequence length="447" mass="50900">MPNSVEDFDSPPLNYLPTPEFRAYRTLDELREATDSPSPLTEILQDPATLRSLINGHHASSSKKTRRPSLSGTRKESHSSSTSSTSAPAVPRKKDRGHGRDRDRDHRGRDRERDTASLLTIVLAEEERQAHHLKALLRTTAERLEMEMRRGDQAERRAYQAESQARESATRATIAETSKHQAELDLAHARSEITKYKLQAETSDRDFKKADNELARMSRVREDLERSLAEAKDAFRKAQHSLREWQAREEGRDEGRRSEVVRRYNDGREDGYEDGKNEGYEAGHAEGYDEGHTDGFTKGRQEGHNAGRFSGYEEGKKVGYDEGYAEGLERGRKEERENALRAFDKFIDRELEKRSMTSLSSDNDDDEPNEPNRIQEWVESTRRIRPPESHGAPRGPSPLPLRVPHQRRSATPQPVREPSPQPVPVAWLNRRVHSGTHISRAGTPHGD</sequence>
<reference evidence="2" key="1">
    <citation type="submission" date="2022-07" db="EMBL/GenBank/DDBJ databases">
        <title>Genome Sequence of Physisporinus lineatus.</title>
        <authorList>
            <person name="Buettner E."/>
        </authorList>
    </citation>
    <scope>NUCLEOTIDE SEQUENCE</scope>
    <source>
        <strain evidence="2">VT162</strain>
    </source>
</reference>
<feature type="compositionally biased region" description="Basic and acidic residues" evidence="1">
    <location>
        <begin position="379"/>
        <end position="388"/>
    </location>
</feature>
<dbReference type="AlphaFoldDB" id="A0AAD5YL88"/>
<organism evidence="2 3">
    <name type="scientific">Meripilus lineatus</name>
    <dbReference type="NCBI Taxonomy" id="2056292"/>
    <lineage>
        <taxon>Eukaryota</taxon>
        <taxon>Fungi</taxon>
        <taxon>Dikarya</taxon>
        <taxon>Basidiomycota</taxon>
        <taxon>Agaricomycotina</taxon>
        <taxon>Agaricomycetes</taxon>
        <taxon>Polyporales</taxon>
        <taxon>Meripilaceae</taxon>
        <taxon>Meripilus</taxon>
    </lineage>
</organism>
<comment type="caution">
    <text evidence="2">The sequence shown here is derived from an EMBL/GenBank/DDBJ whole genome shotgun (WGS) entry which is preliminary data.</text>
</comment>
<dbReference type="EMBL" id="JANAWD010000074">
    <property type="protein sequence ID" value="KAJ3488097.1"/>
    <property type="molecule type" value="Genomic_DNA"/>
</dbReference>
<feature type="region of interest" description="Disordered" evidence="1">
    <location>
        <begin position="1"/>
        <end position="20"/>
    </location>
</feature>
<protein>
    <submittedName>
        <fullName evidence="2">Uncharacterized protein</fullName>
    </submittedName>
</protein>
<feature type="region of interest" description="Disordered" evidence="1">
    <location>
        <begin position="27"/>
        <end position="113"/>
    </location>
</feature>
<evidence type="ECO:0000256" key="1">
    <source>
        <dbReference type="SAM" id="MobiDB-lite"/>
    </source>
</evidence>
<feature type="region of interest" description="Disordered" evidence="1">
    <location>
        <begin position="343"/>
        <end position="447"/>
    </location>
</feature>
<proteinExistence type="predicted"/>
<evidence type="ECO:0000313" key="2">
    <source>
        <dbReference type="EMBL" id="KAJ3488097.1"/>
    </source>
</evidence>
<feature type="region of interest" description="Disordered" evidence="1">
    <location>
        <begin position="241"/>
        <end position="319"/>
    </location>
</feature>
<keyword evidence="3" id="KW-1185">Reference proteome</keyword>
<evidence type="ECO:0000313" key="3">
    <source>
        <dbReference type="Proteomes" id="UP001212997"/>
    </source>
</evidence>
<accession>A0AAD5YL88</accession>
<name>A0AAD5YL88_9APHY</name>
<feature type="compositionally biased region" description="Basic and acidic residues" evidence="1">
    <location>
        <begin position="98"/>
        <end position="113"/>
    </location>
</feature>
<dbReference type="Proteomes" id="UP001212997">
    <property type="component" value="Unassembled WGS sequence"/>
</dbReference>
<gene>
    <name evidence="2" type="ORF">NLI96_g3081</name>
</gene>
<feature type="compositionally biased region" description="Basic and acidic residues" evidence="1">
    <location>
        <begin position="343"/>
        <end position="355"/>
    </location>
</feature>